<protein>
    <recommendedName>
        <fullName evidence="7">Endolytic murein transglycosylase</fullName>
        <ecNumber evidence="7">4.2.2.29</ecNumber>
    </recommendedName>
    <alternativeName>
        <fullName evidence="7">Peptidoglycan lytic transglycosylase</fullName>
    </alternativeName>
    <alternativeName>
        <fullName evidence="7">Peptidoglycan polymerization terminase</fullName>
    </alternativeName>
</protein>
<keyword evidence="2 7" id="KW-0812">Transmembrane</keyword>
<dbReference type="InterPro" id="IPR003770">
    <property type="entry name" value="MLTG-like"/>
</dbReference>
<comment type="subcellular location">
    <subcellularLocation>
        <location evidence="7">Cell membrane</location>
        <topology evidence="7">Single-pass membrane protein</topology>
    </subcellularLocation>
</comment>
<keyword evidence="6 7" id="KW-0961">Cell wall biogenesis/degradation</keyword>
<evidence type="ECO:0000256" key="1">
    <source>
        <dbReference type="ARBA" id="ARBA00022475"/>
    </source>
</evidence>
<keyword evidence="5 7" id="KW-0456">Lyase</keyword>
<keyword evidence="1 7" id="KW-1003">Cell membrane</keyword>
<dbReference type="CDD" id="cd08010">
    <property type="entry name" value="MltG_like"/>
    <property type="match status" value="1"/>
</dbReference>
<feature type="transmembrane region" description="Helical" evidence="7">
    <location>
        <begin position="26"/>
        <end position="49"/>
    </location>
</feature>
<keyword evidence="9" id="KW-1185">Reference proteome</keyword>
<accession>A0ABW0YM11</accession>
<dbReference type="RefSeq" id="WP_385941365.1">
    <property type="nucleotide sequence ID" value="NZ_JBHSOZ010000005.1"/>
</dbReference>
<evidence type="ECO:0000256" key="5">
    <source>
        <dbReference type="ARBA" id="ARBA00023239"/>
    </source>
</evidence>
<evidence type="ECO:0000256" key="3">
    <source>
        <dbReference type="ARBA" id="ARBA00022989"/>
    </source>
</evidence>
<proteinExistence type="inferred from homology"/>
<sequence>MRDIDKEEVEKSMTKRAKQARIIRKIVMISLLVIVIAIAGILAGGYMYVQSAIGPQEEEAEGQIVEIPIGSSTAQIGEILEEENIIQNGTFFRYYVRYQNEGGFQAGEYELSRAMDLDEIIEELKEGRIDEEPEIIFTIPEGYWLESIVETVAEYTPHEVEDIMDVIQDQEYVEGLIDRYDILTDDILDEEIRYAFEGYFFPSRYDFYEEDPSIEEVVELMLDRTEDVLGDYEEQMADTNLTIHELLTLSSIVEREAQQDEDRPLIAGVLFNRLDEDMRLQVDPTVSYALGEHQYMTTFDHTAEDSPYNTYMYGGLPPSPIASPGRDSIEAVLNPEDSSYLYFYARYNGEVIYNETYEEHNRVHQEYRHEWVEGGGDQEEEAE</sequence>
<evidence type="ECO:0000256" key="2">
    <source>
        <dbReference type="ARBA" id="ARBA00022692"/>
    </source>
</evidence>
<dbReference type="Proteomes" id="UP001596142">
    <property type="component" value="Unassembled WGS sequence"/>
</dbReference>
<dbReference type="HAMAP" id="MF_02065">
    <property type="entry name" value="MltG"/>
    <property type="match status" value="1"/>
</dbReference>
<dbReference type="Pfam" id="PF02618">
    <property type="entry name" value="YceG"/>
    <property type="match status" value="1"/>
</dbReference>
<organism evidence="8 9">
    <name type="scientific">Thalassorhabdus alkalitolerans</name>
    <dbReference type="NCBI Taxonomy" id="2282697"/>
    <lineage>
        <taxon>Bacteria</taxon>
        <taxon>Bacillati</taxon>
        <taxon>Bacillota</taxon>
        <taxon>Bacilli</taxon>
        <taxon>Bacillales</taxon>
        <taxon>Bacillaceae</taxon>
        <taxon>Thalassorhabdus</taxon>
    </lineage>
</organism>
<comment type="catalytic activity">
    <reaction evidence="7">
        <text>a peptidoglycan chain = a peptidoglycan chain with N-acetyl-1,6-anhydromuramyl-[peptide] at the reducing end + a peptidoglycan chain with N-acetylglucosamine at the non-reducing end.</text>
        <dbReference type="EC" id="4.2.2.29"/>
    </reaction>
</comment>
<dbReference type="EC" id="4.2.2.29" evidence="7"/>
<dbReference type="PANTHER" id="PTHR30518:SF2">
    <property type="entry name" value="ENDOLYTIC MUREIN TRANSGLYCOSYLASE"/>
    <property type="match status" value="1"/>
</dbReference>
<dbReference type="Gene3D" id="3.30.1490.480">
    <property type="entry name" value="Endolytic murein transglycosylase"/>
    <property type="match status" value="1"/>
</dbReference>
<evidence type="ECO:0000313" key="8">
    <source>
        <dbReference type="EMBL" id="MFC5713493.1"/>
    </source>
</evidence>
<keyword evidence="3 7" id="KW-1133">Transmembrane helix</keyword>
<name>A0ABW0YM11_9BACI</name>
<evidence type="ECO:0000256" key="6">
    <source>
        <dbReference type="ARBA" id="ARBA00023316"/>
    </source>
</evidence>
<comment type="caution">
    <text evidence="8">The sequence shown here is derived from an EMBL/GenBank/DDBJ whole genome shotgun (WGS) entry which is preliminary data.</text>
</comment>
<evidence type="ECO:0000313" key="9">
    <source>
        <dbReference type="Proteomes" id="UP001596142"/>
    </source>
</evidence>
<feature type="site" description="Important for catalytic activity" evidence="7">
    <location>
        <position position="256"/>
    </location>
</feature>
<dbReference type="EMBL" id="JBHSOZ010000005">
    <property type="protein sequence ID" value="MFC5713493.1"/>
    <property type="molecule type" value="Genomic_DNA"/>
</dbReference>
<gene>
    <name evidence="7 8" type="primary">mltG</name>
    <name evidence="8" type="ORF">ACFPU1_11920</name>
</gene>
<dbReference type="NCBIfam" id="TIGR00247">
    <property type="entry name" value="endolytic transglycosylase MltG"/>
    <property type="match status" value="1"/>
</dbReference>
<evidence type="ECO:0000256" key="7">
    <source>
        <dbReference type="HAMAP-Rule" id="MF_02065"/>
    </source>
</evidence>
<comment type="function">
    <text evidence="7">Functions as a peptidoglycan terminase that cleaves nascent peptidoglycan strands endolytically to terminate their elongation.</text>
</comment>
<comment type="similarity">
    <text evidence="7">Belongs to the transglycosylase MltG family.</text>
</comment>
<dbReference type="PANTHER" id="PTHR30518">
    <property type="entry name" value="ENDOLYTIC MUREIN TRANSGLYCOSYLASE"/>
    <property type="match status" value="1"/>
</dbReference>
<reference evidence="9" key="1">
    <citation type="journal article" date="2019" name="Int. J. Syst. Evol. Microbiol.">
        <title>The Global Catalogue of Microorganisms (GCM) 10K type strain sequencing project: providing services to taxonomists for standard genome sequencing and annotation.</title>
        <authorList>
            <consortium name="The Broad Institute Genomics Platform"/>
            <consortium name="The Broad Institute Genome Sequencing Center for Infectious Disease"/>
            <person name="Wu L."/>
            <person name="Ma J."/>
        </authorList>
    </citation>
    <scope>NUCLEOTIDE SEQUENCE [LARGE SCALE GENOMIC DNA]</scope>
    <source>
        <strain evidence="9">CECT 7184</strain>
    </source>
</reference>
<keyword evidence="4 7" id="KW-0472">Membrane</keyword>
<evidence type="ECO:0000256" key="4">
    <source>
        <dbReference type="ARBA" id="ARBA00023136"/>
    </source>
</evidence>